<dbReference type="Proteomes" id="UP000002215">
    <property type="component" value="Chromosome"/>
</dbReference>
<dbReference type="EMBL" id="CP001699">
    <property type="protein sequence ID" value="ACU58884.1"/>
    <property type="molecule type" value="Genomic_DNA"/>
</dbReference>
<evidence type="ECO:0000313" key="3">
    <source>
        <dbReference type="Proteomes" id="UP000002215"/>
    </source>
</evidence>
<dbReference type="InterPro" id="IPR018958">
    <property type="entry name" value="Knr4/Smi1-like_dom"/>
</dbReference>
<accession>A0A979G126</accession>
<proteinExistence type="predicted"/>
<dbReference type="SUPFAM" id="SSF160631">
    <property type="entry name" value="SMI1/KNR4-like"/>
    <property type="match status" value="1"/>
</dbReference>
<dbReference type="InterPro" id="IPR016024">
    <property type="entry name" value="ARM-type_fold"/>
</dbReference>
<evidence type="ECO:0000259" key="1">
    <source>
        <dbReference type="SMART" id="SM00860"/>
    </source>
</evidence>
<evidence type="ECO:0000313" key="2">
    <source>
        <dbReference type="EMBL" id="ACU58884.1"/>
    </source>
</evidence>
<dbReference type="AlphaFoldDB" id="A0A979G126"/>
<sequence>MVLFDEQIRRIKDKLSQARNVDKYLTVLGAKNHKYQVNEPVAAEDILKLEEQYGVSFPDCYRSFLLQVGNGGTGYEDSAAGPYYGIYPLGRNIKELIGDKAEEYLKNDCVIYPDMSAEYWQSLNAKIDDDEELSDEELYRELGKIWGGVIPIGSQGCAYIHGLIINGAYKGRVVNISMDGPKPQFTFEVNFLDWYERWLDEVISGQLLQDGVNWFGYAMGGPDTTMIHLFLETGSIKEKEECLKGILCKHKLEAETIEIVEEQLLNGSKEFKQDLLHILTKFDYGRAKPYLVDLARTDIGSVCSMIRWYAKSTSVEWVPLIRKYIADVDDAEKFRFCTYLLADATADFGDLIVPFAEREHEEMQVTAFYTLGKLKNKSDFLETFIKGLNASSNRVIHSALQALSDVYDIRLLQHYKRIAEKFPEEKDYILSNLNHRLAAYGLNNKTILLKNDLGE</sequence>
<feature type="domain" description="Knr4/Smi1-like" evidence="1">
    <location>
        <begin position="40"/>
        <end position="197"/>
    </location>
</feature>
<dbReference type="SMART" id="SM00860">
    <property type="entry name" value="SMI1_KNR4"/>
    <property type="match status" value="1"/>
</dbReference>
<name>A0A979G126_CHIPD</name>
<gene>
    <name evidence="2" type="ordered locus">Cpin_1387</name>
</gene>
<dbReference type="RefSeq" id="WP_012789060.1">
    <property type="nucleotide sequence ID" value="NC_013132.1"/>
</dbReference>
<dbReference type="Pfam" id="PF09346">
    <property type="entry name" value="SMI1_KNR4"/>
    <property type="match status" value="1"/>
</dbReference>
<dbReference type="OrthoDB" id="1190024at2"/>
<organism evidence="2 3">
    <name type="scientific">Chitinophaga pinensis (strain ATCC 43595 / DSM 2588 / LMG 13176 / NBRC 15968 / NCIMB 11800 / UQM 2034)</name>
    <dbReference type="NCBI Taxonomy" id="485918"/>
    <lineage>
        <taxon>Bacteria</taxon>
        <taxon>Pseudomonadati</taxon>
        <taxon>Bacteroidota</taxon>
        <taxon>Chitinophagia</taxon>
        <taxon>Chitinophagales</taxon>
        <taxon>Chitinophagaceae</taxon>
        <taxon>Chitinophaga</taxon>
    </lineage>
</organism>
<dbReference type="Gene3D" id="3.40.1580.10">
    <property type="entry name" value="SMI1/KNR4-like"/>
    <property type="match status" value="1"/>
</dbReference>
<dbReference type="SUPFAM" id="SSF48371">
    <property type="entry name" value="ARM repeat"/>
    <property type="match status" value="1"/>
</dbReference>
<reference evidence="2 3" key="2">
    <citation type="journal article" date="2010" name="Stand. Genomic Sci.">
        <title>Complete genome sequence of Chitinophaga pinensis type strain (UQM 2034).</title>
        <authorList>
            <person name="Glavina Del Rio T."/>
            <person name="Abt B."/>
            <person name="Spring S."/>
            <person name="Lapidus A."/>
            <person name="Nolan M."/>
            <person name="Tice H."/>
            <person name="Copeland A."/>
            <person name="Cheng J.F."/>
            <person name="Chen F."/>
            <person name="Bruce D."/>
            <person name="Goodwin L."/>
            <person name="Pitluck S."/>
            <person name="Ivanova N."/>
            <person name="Mavromatis K."/>
            <person name="Mikhailova N."/>
            <person name="Pati A."/>
            <person name="Chen A."/>
            <person name="Palaniappan K."/>
            <person name="Land M."/>
            <person name="Hauser L."/>
            <person name="Chang Y.J."/>
            <person name="Jeffries C.D."/>
            <person name="Chain P."/>
            <person name="Saunders E."/>
            <person name="Detter J.C."/>
            <person name="Brettin T."/>
            <person name="Rohde M."/>
            <person name="Goker M."/>
            <person name="Bristow J."/>
            <person name="Eisen J.A."/>
            <person name="Markowitz V."/>
            <person name="Hugenholtz P."/>
            <person name="Kyrpides N.C."/>
            <person name="Klenk H.P."/>
            <person name="Lucas S."/>
        </authorList>
    </citation>
    <scope>NUCLEOTIDE SEQUENCE [LARGE SCALE GENOMIC DNA]</scope>
    <source>
        <strain evidence="3">ATCC 43595 / DSM 2588 / LMG 13176 / NBRC 15968 / NCIMB 11800 / UQM 2034</strain>
    </source>
</reference>
<dbReference type="InterPro" id="IPR037883">
    <property type="entry name" value="Knr4/Smi1-like_sf"/>
</dbReference>
<reference evidence="3" key="1">
    <citation type="submission" date="2009-08" db="EMBL/GenBank/DDBJ databases">
        <title>The complete genome of Chitinophaga pinensis DSM 2588.</title>
        <authorList>
            <consortium name="US DOE Joint Genome Institute (JGI-PGF)"/>
            <person name="Lucas S."/>
            <person name="Copeland A."/>
            <person name="Lapidus A."/>
            <person name="Glavina del Rio T."/>
            <person name="Dalin E."/>
            <person name="Tice H."/>
            <person name="Bruce D."/>
            <person name="Goodwin L."/>
            <person name="Pitluck S."/>
            <person name="Kyrpides N."/>
            <person name="Mavromatis K."/>
            <person name="Ivanova N."/>
            <person name="Mikhailova N."/>
            <person name="Sims D."/>
            <person name="Meinche L."/>
            <person name="Brettin T."/>
            <person name="Detter J.C."/>
            <person name="Han C."/>
            <person name="Larimer F."/>
            <person name="Land M."/>
            <person name="Hauser L."/>
            <person name="Markowitz V."/>
            <person name="Cheng J.-F."/>
            <person name="Hugenholtz P."/>
            <person name="Woyke T."/>
            <person name="Wu D."/>
            <person name="Spring S."/>
            <person name="Klenk H.-P."/>
            <person name="Eisen J.A."/>
        </authorList>
    </citation>
    <scope>NUCLEOTIDE SEQUENCE [LARGE SCALE GENOMIC DNA]</scope>
    <source>
        <strain evidence="3">ATCC 43595 / DSM 2588 / LMG 13176 / NBRC 15968 / NCIMB 11800 / UQM 2034</strain>
    </source>
</reference>
<dbReference type="KEGG" id="cpi:Cpin_1387"/>
<protein>
    <recommendedName>
        <fullName evidence="1">Knr4/Smi1-like domain-containing protein</fullName>
    </recommendedName>
</protein>